<sequence length="288" mass="31596">MPSAESIAAAQFPTPRVVIISPEMAREITLQRNPSNRPVDRSLVARMVKEIQCGSWQVTHQGIALDGPLGSGRLVDGQHRLHAIAKSGIATPLLVFENVPRETFSVLDTGKRRNGGDTLAMSGERDATLLSSTIRHVHLFRVDPNGSWTGSSSRISNDQILEVFHAQAEDFRISAMYGRTLSKEVGFIPTAASTAHFLTMESAPAARIDDWMKGLTTGANLDADDPRLALIKALNTLRSGVSVRRRTDTRGQIGLYIKAWNAWVTGRPVKSLRLQNGEKMPRPVQMLL</sequence>
<evidence type="ECO:0008006" key="3">
    <source>
        <dbReference type="Google" id="ProtNLM"/>
    </source>
</evidence>
<name>A0ABX7RY13_9ACTN</name>
<dbReference type="RefSeq" id="WP_143587894.1">
    <property type="nucleotide sequence ID" value="NZ_CP071595.1"/>
</dbReference>
<proteinExistence type="predicted"/>
<gene>
    <name evidence="1" type="ORF">J3S04_14095</name>
</gene>
<reference evidence="1 2" key="1">
    <citation type="submission" date="2021-03" db="EMBL/GenBank/DDBJ databases">
        <title>Streptomyces strains.</title>
        <authorList>
            <person name="Lund M.B."/>
            <person name="Toerring T."/>
        </authorList>
    </citation>
    <scope>NUCLEOTIDE SEQUENCE [LARGE SCALE GENOMIC DNA]</scope>
    <source>
        <strain evidence="1 2">KCC S-1010</strain>
    </source>
</reference>
<keyword evidence="2" id="KW-1185">Reference proteome</keyword>
<dbReference type="Proteomes" id="UP000671836">
    <property type="component" value="Chromosome"/>
</dbReference>
<evidence type="ECO:0000313" key="1">
    <source>
        <dbReference type="EMBL" id="QSY51866.1"/>
    </source>
</evidence>
<organism evidence="1 2">
    <name type="scientific">Streptomyces griseocarneus</name>
    <dbReference type="NCBI Taxonomy" id="51201"/>
    <lineage>
        <taxon>Bacteria</taxon>
        <taxon>Bacillati</taxon>
        <taxon>Actinomycetota</taxon>
        <taxon>Actinomycetes</taxon>
        <taxon>Kitasatosporales</taxon>
        <taxon>Streptomycetaceae</taxon>
        <taxon>Streptomyces</taxon>
    </lineage>
</organism>
<accession>A0ABX7RY13</accession>
<protein>
    <recommendedName>
        <fullName evidence="3">ParB/Sulfiredoxin domain-containing protein</fullName>
    </recommendedName>
</protein>
<evidence type="ECO:0000313" key="2">
    <source>
        <dbReference type="Proteomes" id="UP000671836"/>
    </source>
</evidence>
<dbReference type="EMBL" id="CP071595">
    <property type="protein sequence ID" value="QSY51866.1"/>
    <property type="molecule type" value="Genomic_DNA"/>
</dbReference>